<dbReference type="PANTHER" id="PTHR12935">
    <property type="entry name" value="GAMMA-GLUTAMYLCYCLOTRANSFERASE"/>
    <property type="match status" value="1"/>
</dbReference>
<evidence type="ECO:0000313" key="6">
    <source>
        <dbReference type="Proteomes" id="UP000242849"/>
    </source>
</evidence>
<keyword evidence="1" id="KW-0456">Lyase</keyword>
<feature type="active site" description="Proton acceptor" evidence="2">
    <location>
        <position position="82"/>
    </location>
</feature>
<evidence type="ECO:0000313" key="5">
    <source>
        <dbReference type="EMBL" id="SEE05163.1"/>
    </source>
</evidence>
<dbReference type="Gene3D" id="3.10.490.10">
    <property type="entry name" value="Gamma-glutamyl cyclotransferase-like"/>
    <property type="match status" value="1"/>
</dbReference>
<dbReference type="Pfam" id="PF06094">
    <property type="entry name" value="GGACT"/>
    <property type="match status" value="1"/>
</dbReference>
<name>A0A1H5FP30_PSEAG</name>
<gene>
    <name evidence="5" type="ORF">SAMN05421553_3926</name>
</gene>
<dbReference type="OrthoDB" id="5401862at2"/>
<dbReference type="RefSeq" id="WP_090386066.1">
    <property type="nucleotide sequence ID" value="NZ_CP156749.1"/>
</dbReference>
<reference evidence="6" key="1">
    <citation type="submission" date="2016-10" db="EMBL/GenBank/DDBJ databases">
        <authorList>
            <person name="Varghese N."/>
            <person name="Submissions S."/>
        </authorList>
    </citation>
    <scope>NUCLEOTIDE SEQUENCE [LARGE SCALE GENOMIC DNA]</scope>
    <source>
        <strain evidence="6">DSM 12111</strain>
    </source>
</reference>
<dbReference type="AlphaFoldDB" id="A0A1H5FP30"/>
<keyword evidence="6" id="KW-1185">Reference proteome</keyword>
<evidence type="ECO:0000256" key="1">
    <source>
        <dbReference type="ARBA" id="ARBA00023239"/>
    </source>
</evidence>
<sequence>MNWYFAYGSNMNPARMQARGMTVLEALSGHLPGYSLCFNKRAADRAPGRAYANIRHQREGRVEGVLYRLADAGEIAKLDHFEGTPIYYSRECLPIVAAHGVQPAWVYIANPAFREEGLLPSADYLAHLLAGRELLSEAYWSTLAAWSVHPD</sequence>
<dbReference type="STRING" id="53406.SAMN05421553_3926"/>
<accession>A0A1H5FP30</accession>
<dbReference type="GO" id="GO:0016740">
    <property type="term" value="F:transferase activity"/>
    <property type="evidence" value="ECO:0007669"/>
    <property type="project" value="UniProtKB-KW"/>
</dbReference>
<organism evidence="5 6">
    <name type="scientific">Pseudomonas anguilliseptica</name>
    <dbReference type="NCBI Taxonomy" id="53406"/>
    <lineage>
        <taxon>Bacteria</taxon>
        <taxon>Pseudomonadati</taxon>
        <taxon>Pseudomonadota</taxon>
        <taxon>Gammaproteobacteria</taxon>
        <taxon>Pseudomonadales</taxon>
        <taxon>Pseudomonadaceae</taxon>
        <taxon>Pseudomonas</taxon>
    </lineage>
</organism>
<evidence type="ECO:0000259" key="4">
    <source>
        <dbReference type="Pfam" id="PF06094"/>
    </source>
</evidence>
<evidence type="ECO:0000256" key="3">
    <source>
        <dbReference type="PIRSR" id="PIRSR617939-2"/>
    </source>
</evidence>
<feature type="binding site" evidence="3">
    <location>
        <begin position="4"/>
        <end position="9"/>
    </location>
    <ligand>
        <name>substrate</name>
    </ligand>
</feature>
<dbReference type="InterPro" id="IPR017939">
    <property type="entry name" value="G-Glutamylcylcotransferase"/>
</dbReference>
<dbReference type="InterPro" id="IPR036568">
    <property type="entry name" value="GGCT-like_sf"/>
</dbReference>
<feature type="domain" description="Gamma-glutamylcyclotransferase AIG2-like" evidence="4">
    <location>
        <begin position="4"/>
        <end position="124"/>
    </location>
</feature>
<dbReference type="GO" id="GO:0003839">
    <property type="term" value="F:gamma-glutamylcyclotransferase activity"/>
    <property type="evidence" value="ECO:0007669"/>
    <property type="project" value="InterPro"/>
</dbReference>
<keyword evidence="5" id="KW-0808">Transferase</keyword>
<dbReference type="EMBL" id="FNSC01000001">
    <property type="protein sequence ID" value="SEE05163.1"/>
    <property type="molecule type" value="Genomic_DNA"/>
</dbReference>
<dbReference type="PANTHER" id="PTHR12935:SF0">
    <property type="entry name" value="GAMMA-GLUTAMYLCYCLOTRANSFERASE"/>
    <property type="match status" value="1"/>
</dbReference>
<proteinExistence type="predicted"/>
<dbReference type="SUPFAM" id="SSF110857">
    <property type="entry name" value="Gamma-glutamyl cyclotransferase-like"/>
    <property type="match status" value="1"/>
</dbReference>
<dbReference type="InterPro" id="IPR009288">
    <property type="entry name" value="AIG2-like_dom"/>
</dbReference>
<dbReference type="Proteomes" id="UP000242849">
    <property type="component" value="Unassembled WGS sequence"/>
</dbReference>
<dbReference type="InterPro" id="IPR013024">
    <property type="entry name" value="GGCT-like"/>
</dbReference>
<dbReference type="CDD" id="cd06661">
    <property type="entry name" value="GGCT_like"/>
    <property type="match status" value="1"/>
</dbReference>
<evidence type="ECO:0000256" key="2">
    <source>
        <dbReference type="PIRSR" id="PIRSR617939-1"/>
    </source>
</evidence>
<protein>
    <submittedName>
        <fullName evidence="5">Gamma-glutamyl cyclotransferase, AIG2-like</fullName>
    </submittedName>
</protein>